<dbReference type="InterPro" id="IPR003337">
    <property type="entry name" value="Trehalose_PPase"/>
</dbReference>
<sequence length="245" mass="26473">MQLLPSLTTAHALFLDFDGTLTEMAPRPEAVRISSGLVPTLAALSTHLDGALAIVTGRRESDIDHFLDPLRLPLASEHGSQYRLADGSRPAITPPNLEPVLQATTQLAAQHGGLLVEPKRASVALHYRLAPHLEDLCRETMLIALRKVHGLELMQGKFVFEAKPRGVDKGQAITDFMTQPPFAGRMPVFAGDDVTDEAGFAAVHALGGWGIKVGEGPTQAQHRCMTPAALRGWLSAARTSWERAR</sequence>
<dbReference type="EMBL" id="JACHLK010000006">
    <property type="protein sequence ID" value="MBB6560633.1"/>
    <property type="molecule type" value="Genomic_DNA"/>
</dbReference>
<dbReference type="GO" id="GO:0004805">
    <property type="term" value="F:trehalose-phosphatase activity"/>
    <property type="evidence" value="ECO:0007669"/>
    <property type="project" value="UniProtKB-EC"/>
</dbReference>
<gene>
    <name evidence="5" type="ORF">HNP48_003309</name>
</gene>
<dbReference type="AlphaFoldDB" id="A0A7X0PEY4"/>
<comment type="pathway">
    <text evidence="1 4">Glycan biosynthesis; trehalose biosynthesis.</text>
</comment>
<organism evidence="5 6">
    <name type="scientific">Acidovorax soli</name>
    <dbReference type="NCBI Taxonomy" id="592050"/>
    <lineage>
        <taxon>Bacteria</taxon>
        <taxon>Pseudomonadati</taxon>
        <taxon>Pseudomonadota</taxon>
        <taxon>Betaproteobacteria</taxon>
        <taxon>Burkholderiales</taxon>
        <taxon>Comamonadaceae</taxon>
        <taxon>Acidovorax</taxon>
    </lineage>
</organism>
<proteinExistence type="inferred from homology"/>
<protein>
    <recommendedName>
        <fullName evidence="4">Trehalose 6-phosphate phosphatase</fullName>
        <ecNumber evidence="4">3.1.3.12</ecNumber>
    </recommendedName>
</protein>
<dbReference type="EC" id="3.1.3.12" evidence="4"/>
<dbReference type="Gene3D" id="3.40.50.1000">
    <property type="entry name" value="HAD superfamily/HAD-like"/>
    <property type="match status" value="1"/>
</dbReference>
<dbReference type="InterPro" id="IPR044651">
    <property type="entry name" value="OTSB-like"/>
</dbReference>
<dbReference type="PANTHER" id="PTHR43768">
    <property type="entry name" value="TREHALOSE 6-PHOSPHATE PHOSPHATASE"/>
    <property type="match status" value="1"/>
</dbReference>
<dbReference type="CDD" id="cd01627">
    <property type="entry name" value="HAD_TPP"/>
    <property type="match status" value="1"/>
</dbReference>
<evidence type="ECO:0000256" key="1">
    <source>
        <dbReference type="ARBA" id="ARBA00005199"/>
    </source>
</evidence>
<dbReference type="GO" id="GO:0046872">
    <property type="term" value="F:metal ion binding"/>
    <property type="evidence" value="ECO:0007669"/>
    <property type="project" value="UniProtKB-KW"/>
</dbReference>
<comment type="caution">
    <text evidence="5">The sequence shown here is derived from an EMBL/GenBank/DDBJ whole genome shotgun (WGS) entry which is preliminary data.</text>
</comment>
<comment type="catalytic activity">
    <reaction evidence="4">
        <text>alpha,alpha-trehalose 6-phosphate + H2O = alpha,alpha-trehalose + phosphate</text>
        <dbReference type="Rhea" id="RHEA:23420"/>
        <dbReference type="ChEBI" id="CHEBI:15377"/>
        <dbReference type="ChEBI" id="CHEBI:16551"/>
        <dbReference type="ChEBI" id="CHEBI:43474"/>
        <dbReference type="ChEBI" id="CHEBI:58429"/>
        <dbReference type="EC" id="3.1.3.12"/>
    </reaction>
</comment>
<keyword evidence="3 4" id="KW-0378">Hydrolase</keyword>
<reference evidence="5 6" key="1">
    <citation type="submission" date="2020-08" db="EMBL/GenBank/DDBJ databases">
        <title>Functional genomics of gut bacteria from endangered species of beetles.</title>
        <authorList>
            <person name="Carlos-Shanley C."/>
        </authorList>
    </citation>
    <scope>NUCLEOTIDE SEQUENCE [LARGE SCALE GENOMIC DNA]</scope>
    <source>
        <strain evidence="5 6">S00198</strain>
    </source>
</reference>
<dbReference type="UniPathway" id="UPA00299"/>
<dbReference type="InterPro" id="IPR036412">
    <property type="entry name" value="HAD-like_sf"/>
</dbReference>
<comment type="similarity">
    <text evidence="2 4">Belongs to the trehalose phosphatase family.</text>
</comment>
<dbReference type="Gene3D" id="3.30.70.1020">
    <property type="entry name" value="Trehalose-6-phosphate phosphatase related protein, domain 2"/>
    <property type="match status" value="1"/>
</dbReference>
<dbReference type="NCBIfam" id="TIGR01484">
    <property type="entry name" value="HAD-SF-IIB"/>
    <property type="match status" value="1"/>
</dbReference>
<comment type="function">
    <text evidence="4">Removes the phosphate from trehalose 6-phosphate to produce free trehalose.</text>
</comment>
<dbReference type="Proteomes" id="UP000575083">
    <property type="component" value="Unassembled WGS sequence"/>
</dbReference>
<evidence type="ECO:0000313" key="6">
    <source>
        <dbReference type="Proteomes" id="UP000575083"/>
    </source>
</evidence>
<name>A0A7X0PEY4_9BURK</name>
<dbReference type="GO" id="GO:0005992">
    <property type="term" value="P:trehalose biosynthetic process"/>
    <property type="evidence" value="ECO:0007669"/>
    <property type="project" value="UniProtKB-UniPathway"/>
</dbReference>
<dbReference type="SUPFAM" id="SSF56784">
    <property type="entry name" value="HAD-like"/>
    <property type="match status" value="1"/>
</dbReference>
<comment type="cofactor">
    <cofactor evidence="4">
        <name>Mg(2+)</name>
        <dbReference type="ChEBI" id="CHEBI:18420"/>
    </cofactor>
</comment>
<evidence type="ECO:0000256" key="3">
    <source>
        <dbReference type="ARBA" id="ARBA00022801"/>
    </source>
</evidence>
<evidence type="ECO:0000256" key="4">
    <source>
        <dbReference type="RuleBase" id="RU361117"/>
    </source>
</evidence>
<dbReference type="PANTHER" id="PTHR43768:SF3">
    <property type="entry name" value="TREHALOSE 6-PHOSPHATE PHOSPHATASE"/>
    <property type="match status" value="1"/>
</dbReference>
<dbReference type="NCBIfam" id="TIGR00685">
    <property type="entry name" value="T6PP"/>
    <property type="match status" value="1"/>
</dbReference>
<dbReference type="InterPro" id="IPR006379">
    <property type="entry name" value="HAD-SF_hydro_IIB"/>
</dbReference>
<evidence type="ECO:0000313" key="5">
    <source>
        <dbReference type="EMBL" id="MBB6560633.1"/>
    </source>
</evidence>
<dbReference type="Pfam" id="PF02358">
    <property type="entry name" value="Trehalose_PPase"/>
    <property type="match status" value="1"/>
</dbReference>
<keyword evidence="4" id="KW-0460">Magnesium</keyword>
<keyword evidence="4" id="KW-0479">Metal-binding</keyword>
<dbReference type="RefSeq" id="WP_184858870.1">
    <property type="nucleotide sequence ID" value="NZ_JACHLK010000006.1"/>
</dbReference>
<accession>A0A7X0PEY4</accession>
<keyword evidence="6" id="KW-1185">Reference proteome</keyword>
<evidence type="ECO:0000256" key="2">
    <source>
        <dbReference type="ARBA" id="ARBA00008770"/>
    </source>
</evidence>
<dbReference type="InterPro" id="IPR023214">
    <property type="entry name" value="HAD_sf"/>
</dbReference>